<dbReference type="Proteomes" id="UP001189429">
    <property type="component" value="Unassembled WGS sequence"/>
</dbReference>
<feature type="non-terminal residue" evidence="2">
    <location>
        <position position="218"/>
    </location>
</feature>
<reference evidence="2" key="1">
    <citation type="submission" date="2023-10" db="EMBL/GenBank/DDBJ databases">
        <authorList>
            <person name="Chen Y."/>
            <person name="Shah S."/>
            <person name="Dougan E. K."/>
            <person name="Thang M."/>
            <person name="Chan C."/>
        </authorList>
    </citation>
    <scope>NUCLEOTIDE SEQUENCE [LARGE SCALE GENOMIC DNA]</scope>
</reference>
<evidence type="ECO:0000313" key="2">
    <source>
        <dbReference type="EMBL" id="CAK0867672.1"/>
    </source>
</evidence>
<comment type="caution">
    <text evidence="2">The sequence shown here is derived from an EMBL/GenBank/DDBJ whole genome shotgun (WGS) entry which is preliminary data.</text>
</comment>
<evidence type="ECO:0000313" key="3">
    <source>
        <dbReference type="Proteomes" id="UP001189429"/>
    </source>
</evidence>
<proteinExistence type="predicted"/>
<gene>
    <name evidence="2" type="ORF">PCOR1329_LOCUS54548</name>
</gene>
<organism evidence="2 3">
    <name type="scientific">Prorocentrum cordatum</name>
    <dbReference type="NCBI Taxonomy" id="2364126"/>
    <lineage>
        <taxon>Eukaryota</taxon>
        <taxon>Sar</taxon>
        <taxon>Alveolata</taxon>
        <taxon>Dinophyceae</taxon>
        <taxon>Prorocentrales</taxon>
        <taxon>Prorocentraceae</taxon>
        <taxon>Prorocentrum</taxon>
    </lineage>
</organism>
<name>A0ABN9V4B9_9DINO</name>
<feature type="region of interest" description="Disordered" evidence="1">
    <location>
        <begin position="110"/>
        <end position="130"/>
    </location>
</feature>
<sequence length="218" mass="24136">PLPPPDEADCPTPRLQLGPPKGLEWVLVEAPGLGRAMQLTRHDVRLDERNAAVRLEGGWQRALAVVPDEKAELVRNVREAYRGRKFEEWMEDRKGDEVADSAGLAEIGERAGASAGHRERAGAQEEAEEDQLSQTLRMAKRFERAGGGPLSWLALWLRGKGVGHNERAAIEMTTLLTAVQHPGSHDQLNIASLASTEVMRRRVAQITEAYRDDPIETQ</sequence>
<keyword evidence="3" id="KW-1185">Reference proteome</keyword>
<protein>
    <submittedName>
        <fullName evidence="2">Uncharacterized protein</fullName>
    </submittedName>
</protein>
<evidence type="ECO:0000256" key="1">
    <source>
        <dbReference type="SAM" id="MobiDB-lite"/>
    </source>
</evidence>
<dbReference type="EMBL" id="CAUYUJ010016669">
    <property type="protein sequence ID" value="CAK0867672.1"/>
    <property type="molecule type" value="Genomic_DNA"/>
</dbReference>
<feature type="non-terminal residue" evidence="2">
    <location>
        <position position="1"/>
    </location>
</feature>
<accession>A0ABN9V4B9</accession>